<sequence>MLAAFINGECAEEQLSENNGAAVKGLTRIVVLSDQTIQAGFAKKGPMMQLAKSNTVFQKDEAALKRL</sequence>
<accession>A0AB38QY13</accession>
<dbReference type="RefSeq" id="WP_256832675.1">
    <property type="nucleotide sequence ID" value="NZ_CP063414.1"/>
</dbReference>
<protein>
    <submittedName>
        <fullName evidence="1">Uncharacterized protein</fullName>
    </submittedName>
</protein>
<reference evidence="1" key="1">
    <citation type="submission" date="2020-10" db="EMBL/GenBank/DDBJ databases">
        <authorList>
            <person name="Delgado J.A."/>
            <person name="Gonzalez J.M."/>
        </authorList>
    </citation>
    <scope>NUCLEOTIDE SEQUENCE</scope>
    <source>
        <strain evidence="1">23.6</strain>
    </source>
</reference>
<proteinExistence type="predicted"/>
<organism evidence="1 2">
    <name type="scientific">Parageobacillus thermoglucosidasius</name>
    <name type="common">Geobacillus thermoglucosidasius</name>
    <dbReference type="NCBI Taxonomy" id="1426"/>
    <lineage>
        <taxon>Bacteria</taxon>
        <taxon>Bacillati</taxon>
        <taxon>Bacillota</taxon>
        <taxon>Bacilli</taxon>
        <taxon>Bacillales</taxon>
        <taxon>Anoxybacillaceae</taxon>
        <taxon>Parageobacillus</taxon>
    </lineage>
</organism>
<dbReference type="Proteomes" id="UP001058458">
    <property type="component" value="Chromosome"/>
</dbReference>
<dbReference type="EMBL" id="CP063414">
    <property type="protein sequence ID" value="UOE75035.1"/>
    <property type="molecule type" value="Genomic_DNA"/>
</dbReference>
<evidence type="ECO:0000313" key="2">
    <source>
        <dbReference type="Proteomes" id="UP001058458"/>
    </source>
</evidence>
<dbReference type="AlphaFoldDB" id="A0AB38QY13"/>
<gene>
    <name evidence="1" type="ORF">IMI45_11790</name>
</gene>
<name>A0AB38QY13_PARTM</name>
<evidence type="ECO:0000313" key="1">
    <source>
        <dbReference type="EMBL" id="UOE75035.1"/>
    </source>
</evidence>